<dbReference type="GO" id="GO:0016989">
    <property type="term" value="F:sigma factor antagonist activity"/>
    <property type="evidence" value="ECO:0007669"/>
    <property type="project" value="TreeGrafter"/>
</dbReference>
<name>A0A1I1J9V9_9SPHI</name>
<sequence>MDRQQAKQLLARYLSGDCTPNERALVEAWYNKVVDDQAPIEADPDWDALERHLATQLSLAPRQPLRRLRWYNYAAAAASILFIAAVAYWGYLRWNGAGDSGHRLVGDLPPGGYRAELVLADGSRLTLVEHEEIIVTETSITYPDGSEVTSGDEQGSDVLTLSTPIGGQYRLLLPDGSKVWLNAESSITYPRKFNTGSSREVSLAGEAYFEVAKVVDNNAASPKLFVVHTAGQRIEVHGTTFNVNAYPGENTTTTLLSGAVKIAPIGAHANAARQPQGTLLRPGQQATDINGRLAITEASTGNAIAWKNGSFLFDNESLTQIMKQLQRWYGFTVTLSELPNLHFTGGIKRDVPLSKVLRMLEATRDDISFELNDRKVTVKRNH</sequence>
<evidence type="ECO:0000256" key="1">
    <source>
        <dbReference type="SAM" id="Phobius"/>
    </source>
</evidence>
<dbReference type="Gene3D" id="2.60.120.1440">
    <property type="match status" value="1"/>
</dbReference>
<dbReference type="PIRSF" id="PIRSF018266">
    <property type="entry name" value="FecR"/>
    <property type="match status" value="1"/>
</dbReference>
<dbReference type="Pfam" id="PF04773">
    <property type="entry name" value="FecR"/>
    <property type="match status" value="1"/>
</dbReference>
<dbReference type="Pfam" id="PF16344">
    <property type="entry name" value="FecR_C"/>
    <property type="match status" value="1"/>
</dbReference>
<organism evidence="4 5">
    <name type="scientific">Parapedobacter composti</name>
    <dbReference type="NCBI Taxonomy" id="623281"/>
    <lineage>
        <taxon>Bacteria</taxon>
        <taxon>Pseudomonadati</taxon>
        <taxon>Bacteroidota</taxon>
        <taxon>Sphingobacteriia</taxon>
        <taxon>Sphingobacteriales</taxon>
        <taxon>Sphingobacteriaceae</taxon>
        <taxon>Parapedobacter</taxon>
    </lineage>
</organism>
<dbReference type="InterPro" id="IPR032508">
    <property type="entry name" value="FecR_C"/>
</dbReference>
<feature type="domain" description="Protein FecR C-terminal" evidence="3">
    <location>
        <begin position="311"/>
        <end position="378"/>
    </location>
</feature>
<dbReference type="AlphaFoldDB" id="A0A1I1J9V9"/>
<keyword evidence="1" id="KW-0812">Transmembrane</keyword>
<dbReference type="OrthoDB" id="1099963at2"/>
<dbReference type="Proteomes" id="UP000199577">
    <property type="component" value="Unassembled WGS sequence"/>
</dbReference>
<evidence type="ECO:0000313" key="4">
    <source>
        <dbReference type="EMBL" id="SFC45389.1"/>
    </source>
</evidence>
<feature type="domain" description="FecR protein" evidence="2">
    <location>
        <begin position="160"/>
        <end position="261"/>
    </location>
</feature>
<proteinExistence type="predicted"/>
<keyword evidence="1" id="KW-0472">Membrane</keyword>
<dbReference type="RefSeq" id="WP_090973932.1">
    <property type="nucleotide sequence ID" value="NZ_FOLL01000011.1"/>
</dbReference>
<accession>A0A1I1J9V9</accession>
<feature type="transmembrane region" description="Helical" evidence="1">
    <location>
        <begin position="70"/>
        <end position="91"/>
    </location>
</feature>
<dbReference type="Gene3D" id="3.55.50.30">
    <property type="match status" value="1"/>
</dbReference>
<protein>
    <submittedName>
        <fullName evidence="4">FecR protein</fullName>
    </submittedName>
</protein>
<dbReference type="EMBL" id="FOLL01000011">
    <property type="protein sequence ID" value="SFC45389.1"/>
    <property type="molecule type" value="Genomic_DNA"/>
</dbReference>
<evidence type="ECO:0000313" key="5">
    <source>
        <dbReference type="Proteomes" id="UP000199577"/>
    </source>
</evidence>
<evidence type="ECO:0000259" key="3">
    <source>
        <dbReference type="Pfam" id="PF16344"/>
    </source>
</evidence>
<dbReference type="InterPro" id="IPR006860">
    <property type="entry name" value="FecR"/>
</dbReference>
<dbReference type="PANTHER" id="PTHR30273">
    <property type="entry name" value="PERIPLASMIC SIGNAL SENSOR AND SIGMA FACTOR ACTIVATOR FECR-RELATED"/>
    <property type="match status" value="1"/>
</dbReference>
<evidence type="ECO:0000259" key="2">
    <source>
        <dbReference type="Pfam" id="PF04773"/>
    </source>
</evidence>
<gene>
    <name evidence="4" type="ORF">SAMN05421747_11198</name>
</gene>
<dbReference type="PANTHER" id="PTHR30273:SF2">
    <property type="entry name" value="PROTEIN FECR"/>
    <property type="match status" value="1"/>
</dbReference>
<dbReference type="STRING" id="623281.SAMN05421747_11198"/>
<reference evidence="4 5" key="1">
    <citation type="submission" date="2016-10" db="EMBL/GenBank/DDBJ databases">
        <authorList>
            <person name="de Groot N.N."/>
        </authorList>
    </citation>
    <scope>NUCLEOTIDE SEQUENCE [LARGE SCALE GENOMIC DNA]</scope>
    <source>
        <strain evidence="4 5">DSM 22900</strain>
    </source>
</reference>
<keyword evidence="1" id="KW-1133">Transmembrane helix</keyword>
<dbReference type="InterPro" id="IPR012373">
    <property type="entry name" value="Ferrdict_sens_TM"/>
</dbReference>
<keyword evidence="5" id="KW-1185">Reference proteome</keyword>